<evidence type="ECO:0000256" key="1">
    <source>
        <dbReference type="ARBA" id="ARBA00010378"/>
    </source>
</evidence>
<dbReference type="CDD" id="cd00009">
    <property type="entry name" value="AAA"/>
    <property type="match status" value="2"/>
</dbReference>
<dbReference type="Gene3D" id="3.40.50.300">
    <property type="entry name" value="P-loop containing nucleotide triphosphate hydrolases"/>
    <property type="match status" value="2"/>
</dbReference>
<dbReference type="OrthoDB" id="9806903at2"/>
<dbReference type="Gene3D" id="1.10.8.60">
    <property type="match status" value="2"/>
</dbReference>
<protein>
    <submittedName>
        <fullName evidence="5">AAA family ATPase</fullName>
    </submittedName>
</protein>
<evidence type="ECO:0000259" key="4">
    <source>
        <dbReference type="SMART" id="SM00382"/>
    </source>
</evidence>
<proteinExistence type="inferred from homology"/>
<name>A0A3M8DUV3_9BACL</name>
<dbReference type="InterPro" id="IPR027417">
    <property type="entry name" value="P-loop_NTPase"/>
</dbReference>
<keyword evidence="6" id="KW-1185">Reference proteome</keyword>
<dbReference type="PANTHER" id="PTHR43392">
    <property type="entry name" value="AAA-TYPE ATPASE FAMILY PROTEIN / ANKYRIN REPEAT FAMILY PROTEIN"/>
    <property type="match status" value="1"/>
</dbReference>
<gene>
    <name evidence="5" type="ORF">EDM56_02755</name>
</gene>
<evidence type="ECO:0000313" key="5">
    <source>
        <dbReference type="EMBL" id="RNB91694.1"/>
    </source>
</evidence>
<evidence type="ECO:0000256" key="3">
    <source>
        <dbReference type="ARBA" id="ARBA00022840"/>
    </source>
</evidence>
<dbReference type="InterPro" id="IPR050773">
    <property type="entry name" value="CbxX/CfxQ_RuBisCO_ESX"/>
</dbReference>
<dbReference type="Pfam" id="PF00004">
    <property type="entry name" value="AAA"/>
    <property type="match status" value="2"/>
</dbReference>
<dbReference type="SUPFAM" id="SSF52540">
    <property type="entry name" value="P-loop containing nucleoside triphosphate hydrolases"/>
    <property type="match status" value="2"/>
</dbReference>
<reference evidence="5 6" key="1">
    <citation type="submission" date="2018-10" db="EMBL/GenBank/DDBJ databases">
        <title>Phylogenomics of Brevibacillus.</title>
        <authorList>
            <person name="Dunlap C."/>
        </authorList>
    </citation>
    <scope>NUCLEOTIDE SEQUENCE [LARGE SCALE GENOMIC DNA]</scope>
    <source>
        <strain evidence="5 6">JCM 15716</strain>
    </source>
</reference>
<comment type="similarity">
    <text evidence="1">Belongs to the CbxX/CfxQ family.</text>
</comment>
<organism evidence="5 6">
    <name type="scientific">Brevibacillus fluminis</name>
    <dbReference type="NCBI Taxonomy" id="511487"/>
    <lineage>
        <taxon>Bacteria</taxon>
        <taxon>Bacillati</taxon>
        <taxon>Bacillota</taxon>
        <taxon>Bacilli</taxon>
        <taxon>Bacillales</taxon>
        <taxon>Paenibacillaceae</taxon>
        <taxon>Brevibacillus</taxon>
    </lineage>
</organism>
<dbReference type="PANTHER" id="PTHR43392:SF2">
    <property type="entry name" value="AAA-TYPE ATPASE FAMILY PROTEIN _ ANKYRIN REPEAT FAMILY PROTEIN"/>
    <property type="match status" value="1"/>
</dbReference>
<dbReference type="GO" id="GO:0005524">
    <property type="term" value="F:ATP binding"/>
    <property type="evidence" value="ECO:0007669"/>
    <property type="project" value="UniProtKB-KW"/>
</dbReference>
<sequence length="799" mass="89578">MGGHMQNQQRKQWNRHDIQSMKTTGELYAALRTIETQRKDTEEQEHASLEIVEAAVLTRLAAHRLEKRTGLDLAWEWIERALVLEPQRMETAELAMNILLAQLAQADDHARELPVIRETDSAMMRKSQAAALTETIGSVEEHIRERMGKIDRLEQIAAKVEHSQAGKQSLPLKRIDERMLVELSQLRELAEGYLESLRGSFYSSDMLAEVQRAIREFATLVAEREQLLEPYRGHHLNTTAPTALDELEELIGLAAPKERIRKLAQFLRYQQVRSKRGWVMQDKPELHMVLMGNPGTGKTTLARLIARMYHELGLLPSAEVIEVDRSQLVGAFVGQSEQKTIDAIARAIGGVLFIDEAYSLKRPDASGSDYGQTVIDTLVSAMTSGEYAGKFVVILAGYPEEMRQFLFANPGLRSRFPEKGHFLLPDYTTEELITIGEQVAERNDFSLTTEALHALRERIERERVDETFGNARAVKSIVLDAIFHKGERVEESGQEGLQVDDFTVLYPDDILPNDLQAHQRSTAGASAQLDRMIGLGAVKAEFRKIKAFLQVQQLRIANGLASVPVEMHAVFSGSPGTGKTTIARLYAELLKEHGYLKRGHLVVASRTDLVAGFVGQTAEKTRRKIKEALGGVLFIDEAYALVSGSENDFGREVIHTLVEEMTRHRENLVIVVAGYPVEMEQFLAMNPGLRSRFTRFVHFPDYTAEELVAIIAQRVEELGYRVKPDVLGEIETLIASLHVEGVNGGNARFARHLVDEAIIRQALRISENAKEAPSPDIFVQLGREDFVSEESPLFMPDNG</sequence>
<dbReference type="Proteomes" id="UP000271031">
    <property type="component" value="Unassembled WGS sequence"/>
</dbReference>
<dbReference type="AlphaFoldDB" id="A0A3M8DUV3"/>
<comment type="caution">
    <text evidence="5">The sequence shown here is derived from an EMBL/GenBank/DDBJ whole genome shotgun (WGS) entry which is preliminary data.</text>
</comment>
<keyword evidence="3" id="KW-0067">ATP-binding</keyword>
<dbReference type="PRINTS" id="PR00819">
    <property type="entry name" value="CBXCFQXSUPER"/>
</dbReference>
<accession>A0A3M8DUV3</accession>
<dbReference type="GO" id="GO:0016887">
    <property type="term" value="F:ATP hydrolysis activity"/>
    <property type="evidence" value="ECO:0007669"/>
    <property type="project" value="InterPro"/>
</dbReference>
<dbReference type="EMBL" id="RHHQ01000004">
    <property type="protein sequence ID" value="RNB91694.1"/>
    <property type="molecule type" value="Genomic_DNA"/>
</dbReference>
<dbReference type="InterPro" id="IPR041627">
    <property type="entry name" value="AAA_lid_6"/>
</dbReference>
<dbReference type="InterPro" id="IPR003959">
    <property type="entry name" value="ATPase_AAA_core"/>
</dbReference>
<feature type="domain" description="AAA+ ATPase" evidence="4">
    <location>
        <begin position="565"/>
        <end position="703"/>
    </location>
</feature>
<dbReference type="Pfam" id="PF17866">
    <property type="entry name" value="AAA_lid_6"/>
    <property type="match status" value="2"/>
</dbReference>
<feature type="domain" description="AAA+ ATPase" evidence="4">
    <location>
        <begin position="284"/>
        <end position="426"/>
    </location>
</feature>
<evidence type="ECO:0000313" key="6">
    <source>
        <dbReference type="Proteomes" id="UP000271031"/>
    </source>
</evidence>
<dbReference type="InterPro" id="IPR000641">
    <property type="entry name" value="CbxX/CfxQ"/>
</dbReference>
<evidence type="ECO:0000256" key="2">
    <source>
        <dbReference type="ARBA" id="ARBA00022741"/>
    </source>
</evidence>
<keyword evidence="2" id="KW-0547">Nucleotide-binding</keyword>
<dbReference type="FunFam" id="3.40.50.300:FF:000216">
    <property type="entry name" value="Type VII secretion ATPase EccA"/>
    <property type="match status" value="2"/>
</dbReference>
<dbReference type="InterPro" id="IPR003593">
    <property type="entry name" value="AAA+_ATPase"/>
</dbReference>
<dbReference type="SMART" id="SM00382">
    <property type="entry name" value="AAA"/>
    <property type="match status" value="2"/>
</dbReference>